<dbReference type="EMBL" id="UYJE01007621">
    <property type="protein sequence ID" value="VDI56506.1"/>
    <property type="molecule type" value="Genomic_DNA"/>
</dbReference>
<keyword evidence="1" id="KW-1133">Transmembrane helix</keyword>
<dbReference type="Proteomes" id="UP000596742">
    <property type="component" value="Unassembled WGS sequence"/>
</dbReference>
<name>A0A8B6FZI0_MYTGA</name>
<gene>
    <name evidence="2" type="ORF">MGAL_10B070474</name>
</gene>
<sequence>VVRPRNWPYQVYMLLLRSLCKFHVLFLPLFFSFRLYSPGLGHTRLYSPGLGHTRLYRPRTWPYQVVQPRTWPYQVVWPRTWPYQVYMLLLRSLCVSHVLFLPLFFSFRLCGPGIGHT</sequence>
<reference evidence="2" key="1">
    <citation type="submission" date="2018-11" db="EMBL/GenBank/DDBJ databases">
        <authorList>
            <person name="Alioto T."/>
            <person name="Alioto T."/>
        </authorList>
    </citation>
    <scope>NUCLEOTIDE SEQUENCE</scope>
</reference>
<evidence type="ECO:0000313" key="2">
    <source>
        <dbReference type="EMBL" id="VDI56506.1"/>
    </source>
</evidence>
<keyword evidence="1" id="KW-0812">Transmembrane</keyword>
<protein>
    <submittedName>
        <fullName evidence="2">Uncharacterized protein</fullName>
    </submittedName>
</protein>
<feature type="transmembrane region" description="Helical" evidence="1">
    <location>
        <begin position="83"/>
        <end position="105"/>
    </location>
</feature>
<keyword evidence="1" id="KW-0472">Membrane</keyword>
<feature type="non-terminal residue" evidence="2">
    <location>
        <position position="1"/>
    </location>
</feature>
<evidence type="ECO:0000256" key="1">
    <source>
        <dbReference type="SAM" id="Phobius"/>
    </source>
</evidence>
<comment type="caution">
    <text evidence="2">The sequence shown here is derived from an EMBL/GenBank/DDBJ whole genome shotgun (WGS) entry which is preliminary data.</text>
</comment>
<proteinExistence type="predicted"/>
<evidence type="ECO:0000313" key="3">
    <source>
        <dbReference type="Proteomes" id="UP000596742"/>
    </source>
</evidence>
<keyword evidence="3" id="KW-1185">Reference proteome</keyword>
<dbReference type="AlphaFoldDB" id="A0A8B6FZI0"/>
<organism evidence="2 3">
    <name type="scientific">Mytilus galloprovincialis</name>
    <name type="common">Mediterranean mussel</name>
    <dbReference type="NCBI Taxonomy" id="29158"/>
    <lineage>
        <taxon>Eukaryota</taxon>
        <taxon>Metazoa</taxon>
        <taxon>Spiralia</taxon>
        <taxon>Lophotrochozoa</taxon>
        <taxon>Mollusca</taxon>
        <taxon>Bivalvia</taxon>
        <taxon>Autobranchia</taxon>
        <taxon>Pteriomorphia</taxon>
        <taxon>Mytilida</taxon>
        <taxon>Mytiloidea</taxon>
        <taxon>Mytilidae</taxon>
        <taxon>Mytilinae</taxon>
        <taxon>Mytilus</taxon>
    </lineage>
</organism>
<feature type="non-terminal residue" evidence="2">
    <location>
        <position position="117"/>
    </location>
</feature>
<feature type="transmembrane region" description="Helical" evidence="1">
    <location>
        <begin position="12"/>
        <end position="31"/>
    </location>
</feature>
<accession>A0A8B6FZI0</accession>